<dbReference type="AlphaFoldDB" id="A0A815VF67"/>
<comment type="caution">
    <text evidence="1">The sequence shown here is derived from an EMBL/GenBank/DDBJ whole genome shotgun (WGS) entry which is preliminary data.</text>
</comment>
<organism evidence="1 2">
    <name type="scientific">Rotaria sordida</name>
    <dbReference type="NCBI Taxonomy" id="392033"/>
    <lineage>
        <taxon>Eukaryota</taxon>
        <taxon>Metazoa</taxon>
        <taxon>Spiralia</taxon>
        <taxon>Gnathifera</taxon>
        <taxon>Rotifera</taxon>
        <taxon>Eurotatoria</taxon>
        <taxon>Bdelloidea</taxon>
        <taxon>Philodinida</taxon>
        <taxon>Philodinidae</taxon>
        <taxon>Rotaria</taxon>
    </lineage>
</organism>
<dbReference type="EMBL" id="CAJNOO010019907">
    <property type="protein sequence ID" value="CAF1531240.1"/>
    <property type="molecule type" value="Genomic_DNA"/>
</dbReference>
<accession>A0A815VF67</accession>
<evidence type="ECO:0000313" key="1">
    <source>
        <dbReference type="EMBL" id="CAF1531240.1"/>
    </source>
</evidence>
<reference evidence="1" key="1">
    <citation type="submission" date="2021-02" db="EMBL/GenBank/DDBJ databases">
        <authorList>
            <person name="Nowell W R."/>
        </authorList>
    </citation>
    <scope>NUCLEOTIDE SEQUENCE</scope>
</reference>
<proteinExistence type="predicted"/>
<sequence length="36" mass="4091">MTLATNRYDQDALKNRIAPHTFERVGLLFGLNQASQ</sequence>
<feature type="non-terminal residue" evidence="1">
    <location>
        <position position="36"/>
    </location>
</feature>
<evidence type="ECO:0000313" key="2">
    <source>
        <dbReference type="Proteomes" id="UP000663882"/>
    </source>
</evidence>
<dbReference type="OrthoDB" id="5344169at2759"/>
<protein>
    <submittedName>
        <fullName evidence="1">Uncharacterized protein</fullName>
    </submittedName>
</protein>
<gene>
    <name evidence="1" type="ORF">RFH988_LOCUS39489</name>
</gene>
<dbReference type="Proteomes" id="UP000663882">
    <property type="component" value="Unassembled WGS sequence"/>
</dbReference>
<name>A0A815VF67_9BILA</name>